<sequence length="268" mass="28335">MEFGNVGCKLQPFRLEAYDVRAREAILSIFDHTLFKSEGTTTGLLGPSPDFGAVGPCHPGSFWGRRGREAGTSAPNSSAADPSPTEGAAAAQPTRWRDQLRGLAVDQLTDTHAQLRTIEFAIRGRLYREYLQQCEEIAPSLQIRGRMVGDQLLATLLRPTGCAGSIVYRAAAKDASSTAASSAATSAAGSAEPSEALMQADVLQRLDPLLAPVMQPFVEGVSQPFLEAYDQVKVTAIATLVASSLVSCAIGYFLGRSGFGKGFGKGGH</sequence>
<feature type="compositionally biased region" description="Low complexity" evidence="1">
    <location>
        <begin position="73"/>
        <end position="84"/>
    </location>
</feature>
<proteinExistence type="predicted"/>
<organism evidence="2 3">
    <name type="scientific">[Myrmecia] bisecta</name>
    <dbReference type="NCBI Taxonomy" id="41462"/>
    <lineage>
        <taxon>Eukaryota</taxon>
        <taxon>Viridiplantae</taxon>
        <taxon>Chlorophyta</taxon>
        <taxon>core chlorophytes</taxon>
        <taxon>Trebouxiophyceae</taxon>
        <taxon>Trebouxiales</taxon>
        <taxon>Trebouxiaceae</taxon>
        <taxon>Myrmecia</taxon>
    </lineage>
</organism>
<protein>
    <submittedName>
        <fullName evidence="2">Uncharacterized protein</fullName>
    </submittedName>
</protein>
<feature type="region of interest" description="Disordered" evidence="1">
    <location>
        <begin position="62"/>
        <end position="94"/>
    </location>
</feature>
<evidence type="ECO:0000313" key="2">
    <source>
        <dbReference type="EMBL" id="KAK9824053.1"/>
    </source>
</evidence>
<accession>A0AAW1QS55</accession>
<dbReference type="EMBL" id="JALJOR010000002">
    <property type="protein sequence ID" value="KAK9824053.1"/>
    <property type="molecule type" value="Genomic_DNA"/>
</dbReference>
<dbReference type="AlphaFoldDB" id="A0AAW1QS55"/>
<dbReference type="Proteomes" id="UP001489004">
    <property type="component" value="Unassembled WGS sequence"/>
</dbReference>
<evidence type="ECO:0000313" key="3">
    <source>
        <dbReference type="Proteomes" id="UP001489004"/>
    </source>
</evidence>
<gene>
    <name evidence="2" type="ORF">WJX72_007376</name>
</gene>
<name>A0AAW1QS55_9CHLO</name>
<reference evidence="2 3" key="1">
    <citation type="journal article" date="2024" name="Nat. Commun.">
        <title>Phylogenomics reveals the evolutionary origins of lichenization in chlorophyte algae.</title>
        <authorList>
            <person name="Puginier C."/>
            <person name="Libourel C."/>
            <person name="Otte J."/>
            <person name="Skaloud P."/>
            <person name="Haon M."/>
            <person name="Grisel S."/>
            <person name="Petersen M."/>
            <person name="Berrin J.G."/>
            <person name="Delaux P.M."/>
            <person name="Dal Grande F."/>
            <person name="Keller J."/>
        </authorList>
    </citation>
    <scope>NUCLEOTIDE SEQUENCE [LARGE SCALE GENOMIC DNA]</scope>
    <source>
        <strain evidence="2 3">SAG 2043</strain>
    </source>
</reference>
<keyword evidence="3" id="KW-1185">Reference proteome</keyword>
<comment type="caution">
    <text evidence="2">The sequence shown here is derived from an EMBL/GenBank/DDBJ whole genome shotgun (WGS) entry which is preliminary data.</text>
</comment>
<evidence type="ECO:0000256" key="1">
    <source>
        <dbReference type="SAM" id="MobiDB-lite"/>
    </source>
</evidence>